<keyword evidence="1" id="KW-0238">DNA-binding</keyword>
<evidence type="ECO:0000256" key="1">
    <source>
        <dbReference type="ARBA" id="ARBA00023125"/>
    </source>
</evidence>
<dbReference type="STRING" id="425514.SAMN05443550_10356"/>
<name>A0A1H4APU4_9SPHI</name>
<feature type="coiled-coil region" evidence="2">
    <location>
        <begin position="64"/>
        <end position="98"/>
    </location>
</feature>
<dbReference type="AlphaFoldDB" id="A0A1H4APU4"/>
<sequence>MMKTLGQKFKILRQKKGLNQMAMAELLDISIPAYSKLETGITDPNFSRIHQIASVHEIDIRQLLNTGEEEKSEQEGEIERLRSRVLELESSVIRLQGKLIDLYDKDDRRMKQD</sequence>
<dbReference type="PANTHER" id="PTHR46558:SF4">
    <property type="entry name" value="DNA-BIDING PHAGE PROTEIN"/>
    <property type="match status" value="1"/>
</dbReference>
<dbReference type="Gene3D" id="1.10.260.40">
    <property type="entry name" value="lambda repressor-like DNA-binding domains"/>
    <property type="match status" value="1"/>
</dbReference>
<dbReference type="GO" id="GO:0003677">
    <property type="term" value="F:DNA binding"/>
    <property type="evidence" value="ECO:0007669"/>
    <property type="project" value="UniProtKB-KW"/>
</dbReference>
<evidence type="ECO:0000259" key="3">
    <source>
        <dbReference type="PROSITE" id="PS50943"/>
    </source>
</evidence>
<evidence type="ECO:0000256" key="2">
    <source>
        <dbReference type="SAM" id="Coils"/>
    </source>
</evidence>
<dbReference type="EMBL" id="FNRA01000003">
    <property type="protein sequence ID" value="SEA37913.1"/>
    <property type="molecule type" value="Genomic_DNA"/>
</dbReference>
<protein>
    <submittedName>
        <fullName evidence="4">Helix-turn-helix domain-containing protein</fullName>
    </submittedName>
</protein>
<feature type="domain" description="HTH cro/C1-type" evidence="3">
    <location>
        <begin position="9"/>
        <end position="63"/>
    </location>
</feature>
<evidence type="ECO:0000313" key="5">
    <source>
        <dbReference type="Proteomes" id="UP000198850"/>
    </source>
</evidence>
<dbReference type="InterPro" id="IPR010982">
    <property type="entry name" value="Lambda_DNA-bd_dom_sf"/>
</dbReference>
<dbReference type="PROSITE" id="PS50943">
    <property type="entry name" value="HTH_CROC1"/>
    <property type="match status" value="1"/>
</dbReference>
<accession>A0A1H4APU4</accession>
<organism evidence="4 5">
    <name type="scientific">Pedobacter hartonius</name>
    <dbReference type="NCBI Taxonomy" id="425514"/>
    <lineage>
        <taxon>Bacteria</taxon>
        <taxon>Pseudomonadati</taxon>
        <taxon>Bacteroidota</taxon>
        <taxon>Sphingobacteriia</taxon>
        <taxon>Sphingobacteriales</taxon>
        <taxon>Sphingobacteriaceae</taxon>
        <taxon>Pedobacter</taxon>
    </lineage>
</organism>
<dbReference type="CDD" id="cd00093">
    <property type="entry name" value="HTH_XRE"/>
    <property type="match status" value="1"/>
</dbReference>
<proteinExistence type="predicted"/>
<gene>
    <name evidence="4" type="ORF">SAMN05443550_10356</name>
</gene>
<dbReference type="PANTHER" id="PTHR46558">
    <property type="entry name" value="TRACRIPTIONAL REGULATORY PROTEIN-RELATED-RELATED"/>
    <property type="match status" value="1"/>
</dbReference>
<keyword evidence="2" id="KW-0175">Coiled coil</keyword>
<dbReference type="SMART" id="SM00530">
    <property type="entry name" value="HTH_XRE"/>
    <property type="match status" value="1"/>
</dbReference>
<dbReference type="SUPFAM" id="SSF47413">
    <property type="entry name" value="lambda repressor-like DNA-binding domains"/>
    <property type="match status" value="1"/>
</dbReference>
<dbReference type="Proteomes" id="UP000198850">
    <property type="component" value="Unassembled WGS sequence"/>
</dbReference>
<evidence type="ECO:0000313" key="4">
    <source>
        <dbReference type="EMBL" id="SEA37913.1"/>
    </source>
</evidence>
<reference evidence="4 5" key="1">
    <citation type="submission" date="2016-10" db="EMBL/GenBank/DDBJ databases">
        <authorList>
            <person name="de Groot N.N."/>
        </authorList>
    </citation>
    <scope>NUCLEOTIDE SEQUENCE [LARGE SCALE GENOMIC DNA]</scope>
    <source>
        <strain evidence="4 5">DSM 19033</strain>
    </source>
</reference>
<keyword evidence="5" id="KW-1185">Reference proteome</keyword>
<dbReference type="InterPro" id="IPR001387">
    <property type="entry name" value="Cro/C1-type_HTH"/>
</dbReference>
<dbReference type="Pfam" id="PF01381">
    <property type="entry name" value="HTH_3"/>
    <property type="match status" value="1"/>
</dbReference>
<dbReference type="RefSeq" id="WP_245735147.1">
    <property type="nucleotide sequence ID" value="NZ_FNRA01000003.1"/>
</dbReference>